<comment type="caution">
    <text evidence="2">The sequence shown here is derived from an EMBL/GenBank/DDBJ whole genome shotgun (WGS) entry which is preliminary data.</text>
</comment>
<dbReference type="EMBL" id="JAVHNS010000009">
    <property type="protein sequence ID" value="KAK6343429.1"/>
    <property type="molecule type" value="Genomic_DNA"/>
</dbReference>
<protein>
    <submittedName>
        <fullName evidence="2">Uncharacterized protein</fullName>
    </submittedName>
</protein>
<sequence>MRVRDDFCPRHTEITKLKNQINDAKAQLPRYENLSATLEVEQKKIEEWNRRLEAKLAETTPWSDGAE</sequence>
<keyword evidence="1" id="KW-0175">Coiled coil</keyword>
<name>A0AAV9UK01_9PEZI</name>
<evidence type="ECO:0000256" key="1">
    <source>
        <dbReference type="SAM" id="Coils"/>
    </source>
</evidence>
<reference evidence="2 3" key="1">
    <citation type="submission" date="2019-10" db="EMBL/GenBank/DDBJ databases">
        <authorList>
            <person name="Palmer J.M."/>
        </authorList>
    </citation>
    <scope>NUCLEOTIDE SEQUENCE [LARGE SCALE GENOMIC DNA]</scope>
    <source>
        <strain evidence="2 3">TWF730</strain>
    </source>
</reference>
<proteinExistence type="predicted"/>
<dbReference type="Proteomes" id="UP001373714">
    <property type="component" value="Unassembled WGS sequence"/>
</dbReference>
<accession>A0AAV9UK01</accession>
<evidence type="ECO:0000313" key="2">
    <source>
        <dbReference type="EMBL" id="KAK6343429.1"/>
    </source>
</evidence>
<feature type="coiled-coil region" evidence="1">
    <location>
        <begin position="14"/>
        <end position="58"/>
    </location>
</feature>
<organism evidence="2 3">
    <name type="scientific">Orbilia blumenaviensis</name>
    <dbReference type="NCBI Taxonomy" id="1796055"/>
    <lineage>
        <taxon>Eukaryota</taxon>
        <taxon>Fungi</taxon>
        <taxon>Dikarya</taxon>
        <taxon>Ascomycota</taxon>
        <taxon>Pezizomycotina</taxon>
        <taxon>Orbiliomycetes</taxon>
        <taxon>Orbiliales</taxon>
        <taxon>Orbiliaceae</taxon>
        <taxon>Orbilia</taxon>
    </lineage>
</organism>
<evidence type="ECO:0000313" key="3">
    <source>
        <dbReference type="Proteomes" id="UP001373714"/>
    </source>
</evidence>
<dbReference type="AlphaFoldDB" id="A0AAV9UK01"/>
<keyword evidence="3" id="KW-1185">Reference proteome</keyword>
<gene>
    <name evidence="2" type="ORF">TWF730_011018</name>
</gene>